<dbReference type="Proteomes" id="UP000093343">
    <property type="component" value="Unassembled WGS sequence"/>
</dbReference>
<sequence length="122" mass="13542">MTTTTSPPIAPISGTSKIKTNVSALERILMITSGGYLLYEGLSQNDKSIARIGSGTAMLLRGFSGYCPVYDAVDHKYQDKRCNDKPISEVYSFWRDFENLPKFTNHLEAVKPISYTHAAMDS</sequence>
<gene>
    <name evidence="4" type="ORF">FLP_00365</name>
</gene>
<proteinExistence type="inferred from homology"/>
<evidence type="ECO:0000313" key="4">
    <source>
        <dbReference type="EMBL" id="OCB78195.1"/>
    </source>
</evidence>
<dbReference type="SUPFAM" id="SSF55961">
    <property type="entry name" value="Bet v1-like"/>
    <property type="match status" value="1"/>
</dbReference>
<protein>
    <recommendedName>
        <fullName evidence="6">DUF2892 domain-containing protein</fullName>
    </recommendedName>
</protein>
<dbReference type="Gene3D" id="3.30.530.20">
    <property type="match status" value="1"/>
</dbReference>
<feature type="domain" description="Inner membrane protein YgaP-like transmembrane" evidence="3">
    <location>
        <begin position="19"/>
        <end position="76"/>
    </location>
</feature>
<reference evidence="5" key="1">
    <citation type="submission" date="2016-03" db="EMBL/GenBank/DDBJ databases">
        <title>Draft genome sequence of Paenibacillus glacialis DSM 22343.</title>
        <authorList>
            <person name="Shin S.-K."/>
            <person name="Yi H."/>
        </authorList>
    </citation>
    <scope>NUCLEOTIDE SEQUENCE [LARGE SCALE GENOMIC DNA]</scope>
    <source>
        <strain evidence="5">CCUG 60099</strain>
    </source>
</reference>
<dbReference type="Pfam" id="PF11127">
    <property type="entry name" value="YgaP-like_TM"/>
    <property type="match status" value="1"/>
</dbReference>
<organism evidence="4 5">
    <name type="scientific">Flavobacterium piscis</name>
    <dbReference type="NCBI Taxonomy" id="1114874"/>
    <lineage>
        <taxon>Bacteria</taxon>
        <taxon>Pseudomonadati</taxon>
        <taxon>Bacteroidota</taxon>
        <taxon>Flavobacteriia</taxon>
        <taxon>Flavobacteriales</taxon>
        <taxon>Flavobacteriaceae</taxon>
        <taxon>Flavobacterium</taxon>
    </lineage>
</organism>
<name>A0ABX2XPK1_9FLAO</name>
<dbReference type="EMBL" id="LVEN01000001">
    <property type="protein sequence ID" value="OCB78195.1"/>
    <property type="molecule type" value="Genomic_DNA"/>
</dbReference>
<accession>A0ABX2XPK1</accession>
<evidence type="ECO:0000313" key="5">
    <source>
        <dbReference type="Proteomes" id="UP000093343"/>
    </source>
</evidence>
<evidence type="ECO:0000259" key="3">
    <source>
        <dbReference type="Pfam" id="PF11127"/>
    </source>
</evidence>
<dbReference type="RefSeq" id="WP_065447520.1">
    <property type="nucleotide sequence ID" value="NZ_LVEN01000001.1"/>
</dbReference>
<feature type="domain" description="Coenzyme Q-binding protein COQ10 START" evidence="2">
    <location>
        <begin position="86"/>
        <end position="117"/>
    </location>
</feature>
<evidence type="ECO:0000256" key="1">
    <source>
        <dbReference type="ARBA" id="ARBA00008918"/>
    </source>
</evidence>
<dbReference type="InterPro" id="IPR005031">
    <property type="entry name" value="COQ10_START"/>
</dbReference>
<comment type="similarity">
    <text evidence="1">Belongs to the ribosome association toxin RatA family.</text>
</comment>
<evidence type="ECO:0008006" key="6">
    <source>
        <dbReference type="Google" id="ProtNLM"/>
    </source>
</evidence>
<comment type="caution">
    <text evidence="4">The sequence shown here is derived from an EMBL/GenBank/DDBJ whole genome shotgun (WGS) entry which is preliminary data.</text>
</comment>
<dbReference type="InterPro" id="IPR023393">
    <property type="entry name" value="START-like_dom_sf"/>
</dbReference>
<keyword evidence="5" id="KW-1185">Reference proteome</keyword>
<dbReference type="Pfam" id="PF03364">
    <property type="entry name" value="Polyketide_cyc"/>
    <property type="match status" value="1"/>
</dbReference>
<evidence type="ECO:0000259" key="2">
    <source>
        <dbReference type="Pfam" id="PF03364"/>
    </source>
</evidence>
<dbReference type="InterPro" id="IPR021309">
    <property type="entry name" value="YgaP-like_TM"/>
</dbReference>